<comment type="caution">
    <text evidence="1">The sequence shown here is derived from an EMBL/GenBank/DDBJ whole genome shotgun (WGS) entry which is preliminary data.</text>
</comment>
<name>A0ACC3NNP1_9PEZI</name>
<dbReference type="Proteomes" id="UP001281147">
    <property type="component" value="Unassembled WGS sequence"/>
</dbReference>
<proteinExistence type="predicted"/>
<evidence type="ECO:0000313" key="2">
    <source>
        <dbReference type="Proteomes" id="UP001281147"/>
    </source>
</evidence>
<sequence>MRYTLGLFSAAALLVNALPQAVEEQPSQCATTIGLPGGCCPPRSSASETVLIDCKVLGRLLDNVSYDRDYVYDGEYL</sequence>
<keyword evidence="2" id="KW-1185">Reference proteome</keyword>
<accession>A0ACC3NNP1</accession>
<organism evidence="1 2">
    <name type="scientific">Vermiconidia calcicola</name>
    <dbReference type="NCBI Taxonomy" id="1690605"/>
    <lineage>
        <taxon>Eukaryota</taxon>
        <taxon>Fungi</taxon>
        <taxon>Dikarya</taxon>
        <taxon>Ascomycota</taxon>
        <taxon>Pezizomycotina</taxon>
        <taxon>Dothideomycetes</taxon>
        <taxon>Dothideomycetidae</taxon>
        <taxon>Mycosphaerellales</taxon>
        <taxon>Extremaceae</taxon>
        <taxon>Vermiconidia</taxon>
    </lineage>
</organism>
<reference evidence="1" key="1">
    <citation type="submission" date="2023-07" db="EMBL/GenBank/DDBJ databases">
        <title>Black Yeasts Isolated from many extreme environments.</title>
        <authorList>
            <person name="Coleine C."/>
            <person name="Stajich J.E."/>
            <person name="Selbmann L."/>
        </authorList>
    </citation>
    <scope>NUCLEOTIDE SEQUENCE</scope>
    <source>
        <strain evidence="1">CCFEE 5714</strain>
    </source>
</reference>
<dbReference type="EMBL" id="JAUTXU010000027">
    <property type="protein sequence ID" value="KAK3719284.1"/>
    <property type="molecule type" value="Genomic_DNA"/>
</dbReference>
<gene>
    <name evidence="1" type="ORF">LTR37_004503</name>
</gene>
<protein>
    <submittedName>
        <fullName evidence="1">Uncharacterized protein</fullName>
    </submittedName>
</protein>
<evidence type="ECO:0000313" key="1">
    <source>
        <dbReference type="EMBL" id="KAK3719284.1"/>
    </source>
</evidence>